<feature type="domain" description="Bromo" evidence="11">
    <location>
        <begin position="144"/>
        <end position="190"/>
    </location>
</feature>
<protein>
    <recommendedName>
        <fullName evidence="3">ubiquitinyl hydrolase 1</fullName>
        <ecNumber evidence="3">3.4.19.12</ecNumber>
    </recommendedName>
</protein>
<dbReference type="AlphaFoldDB" id="A0A9W4SXF1"/>
<evidence type="ECO:0000256" key="10">
    <source>
        <dbReference type="SAM" id="MobiDB-lite"/>
    </source>
</evidence>
<evidence type="ECO:0000256" key="5">
    <source>
        <dbReference type="ARBA" id="ARBA00022786"/>
    </source>
</evidence>
<feature type="domain" description="USP" evidence="12">
    <location>
        <begin position="410"/>
        <end position="673"/>
    </location>
</feature>
<evidence type="ECO:0000256" key="8">
    <source>
        <dbReference type="ARBA" id="ARBA00023117"/>
    </source>
</evidence>
<dbReference type="GO" id="GO:0006508">
    <property type="term" value="P:proteolysis"/>
    <property type="evidence" value="ECO:0007669"/>
    <property type="project" value="UniProtKB-KW"/>
</dbReference>
<evidence type="ECO:0000256" key="3">
    <source>
        <dbReference type="ARBA" id="ARBA00012759"/>
    </source>
</evidence>
<comment type="similarity">
    <text evidence="2">Belongs to the peptidase C19 family.</text>
</comment>
<accession>A0A9W4SXF1</accession>
<dbReference type="Pfam" id="PF00443">
    <property type="entry name" value="UCH"/>
    <property type="match status" value="1"/>
</dbReference>
<evidence type="ECO:0000313" key="14">
    <source>
        <dbReference type="Proteomes" id="UP001153678"/>
    </source>
</evidence>
<dbReference type="InterPro" id="IPR001394">
    <property type="entry name" value="Peptidase_C19_UCH"/>
</dbReference>
<dbReference type="PRINTS" id="PR00503">
    <property type="entry name" value="BROMODOMAIN"/>
</dbReference>
<dbReference type="InterPro" id="IPR050185">
    <property type="entry name" value="Ub_carboxyl-term_hydrolase"/>
</dbReference>
<evidence type="ECO:0000256" key="6">
    <source>
        <dbReference type="ARBA" id="ARBA00022801"/>
    </source>
</evidence>
<dbReference type="GO" id="GO:0004843">
    <property type="term" value="F:cysteine-type deubiquitinase activity"/>
    <property type="evidence" value="ECO:0007669"/>
    <property type="project" value="UniProtKB-EC"/>
</dbReference>
<dbReference type="InterPro" id="IPR038765">
    <property type="entry name" value="Papain-like_cys_pep_sf"/>
</dbReference>
<keyword evidence="8 9" id="KW-0103">Bromodomain</keyword>
<keyword evidence="6" id="KW-0378">Hydrolase</keyword>
<evidence type="ECO:0000256" key="2">
    <source>
        <dbReference type="ARBA" id="ARBA00009085"/>
    </source>
</evidence>
<dbReference type="PANTHER" id="PTHR21646">
    <property type="entry name" value="UBIQUITIN CARBOXYL-TERMINAL HYDROLASE"/>
    <property type="match status" value="1"/>
</dbReference>
<evidence type="ECO:0000259" key="11">
    <source>
        <dbReference type="PROSITE" id="PS50014"/>
    </source>
</evidence>
<organism evidence="13 14">
    <name type="scientific">Funneliformis geosporum</name>
    <dbReference type="NCBI Taxonomy" id="1117311"/>
    <lineage>
        <taxon>Eukaryota</taxon>
        <taxon>Fungi</taxon>
        <taxon>Fungi incertae sedis</taxon>
        <taxon>Mucoromycota</taxon>
        <taxon>Glomeromycotina</taxon>
        <taxon>Glomeromycetes</taxon>
        <taxon>Glomerales</taxon>
        <taxon>Glomeraceae</taxon>
        <taxon>Funneliformis</taxon>
    </lineage>
</organism>
<proteinExistence type="inferred from homology"/>
<keyword evidence="4" id="KW-0645">Protease</keyword>
<evidence type="ECO:0000313" key="13">
    <source>
        <dbReference type="EMBL" id="CAI2184926.1"/>
    </source>
</evidence>
<dbReference type="InterPro" id="IPR028889">
    <property type="entry name" value="USP"/>
</dbReference>
<evidence type="ECO:0000256" key="9">
    <source>
        <dbReference type="PROSITE-ProRule" id="PRU00035"/>
    </source>
</evidence>
<keyword evidence="14" id="KW-1185">Reference proteome</keyword>
<dbReference type="OrthoDB" id="3068380at2759"/>
<gene>
    <name evidence="13" type="ORF">FWILDA_LOCUS11821</name>
</gene>
<evidence type="ECO:0000256" key="7">
    <source>
        <dbReference type="ARBA" id="ARBA00022807"/>
    </source>
</evidence>
<dbReference type="Pfam" id="PF00439">
    <property type="entry name" value="Bromodomain"/>
    <property type="match status" value="1"/>
</dbReference>
<keyword evidence="7" id="KW-0788">Thiol protease</keyword>
<sequence length="673" mass="77975">MSAPESYPDRNVLVSYFEVREKWSYHGFLKLNRDVIISSSFSNDCRELDRYWAIHFLEVSEELLDQTTFVALKEKVKTERSRYAKKLQKYWQGVIKEREKENLAPAVASPNLELINFCCDVLRELENNSCAHMFYKYVEKEVSVKHPMDLFTINSKLKNNQYTSTNEFEKDIRLIFRNCYSYNYIESEIYQSAEKLESIFNITWTEKFEQKGERKRARDDADTESSEQWKKQSRILEQNKDKAVFRNVIDDGFRVASAHENLIAGNVVPFIKVIKTFLRTRSRMSLSSTNEPVLQAIVESLLPSRYRIPELSLVMDGVKLKGEGRFGFSDVFVLSETGENNVCLELKYVPLVGLMGNQKNIGANELKKLDQTLEKKLKEDERSLLSRPYKYWSKENRKENQTTIGETLNGGINQLKLYMSVISKGKPKNYSSLGLLDERVGITKSDPPNEIQGVLAEAFATLISVLWSEQYNLFLLLHSKQQLVDFHHNFLDGLHEDLNLIMNQPIIPDMTPEEEQQMELMECISPQIVSEIEWEKYLRRCVTLHQCLDAFIKEEILYGDDAWNYKLEIMVNFPMRDLDLTSYVPIPIEKPTSIGCNIQYELPGTGAGNHNSLQQSGPFIYDLFAASNNYGRLNGGHYTACVRNGYIHEWHTFDDSRVSKYDESSVLVNIILL</sequence>
<dbReference type="Gene3D" id="1.20.920.10">
    <property type="entry name" value="Bromodomain-like"/>
    <property type="match status" value="1"/>
</dbReference>
<comment type="caution">
    <text evidence="13">The sequence shown here is derived from an EMBL/GenBank/DDBJ whole genome shotgun (WGS) entry which is preliminary data.</text>
</comment>
<dbReference type="Proteomes" id="UP001153678">
    <property type="component" value="Unassembled WGS sequence"/>
</dbReference>
<comment type="catalytic activity">
    <reaction evidence="1">
        <text>Thiol-dependent hydrolysis of ester, thioester, amide, peptide and isopeptide bonds formed by the C-terminal Gly of ubiquitin (a 76-residue protein attached to proteins as an intracellular targeting signal).</text>
        <dbReference type="EC" id="3.4.19.12"/>
    </reaction>
</comment>
<reference evidence="13" key="1">
    <citation type="submission" date="2022-08" db="EMBL/GenBank/DDBJ databases">
        <authorList>
            <person name="Kallberg Y."/>
            <person name="Tangrot J."/>
            <person name="Rosling A."/>
        </authorList>
    </citation>
    <scope>NUCLEOTIDE SEQUENCE</scope>
    <source>
        <strain evidence="13">Wild A</strain>
    </source>
</reference>
<name>A0A9W4SXF1_9GLOM</name>
<dbReference type="PANTHER" id="PTHR21646:SF95">
    <property type="entry name" value="UBIQUITIN CARBOXYL-TERMINAL HYDROLASE 4-RELATED"/>
    <property type="match status" value="1"/>
</dbReference>
<evidence type="ECO:0000259" key="12">
    <source>
        <dbReference type="PROSITE" id="PS50235"/>
    </source>
</evidence>
<dbReference type="GO" id="GO:0006325">
    <property type="term" value="P:chromatin organization"/>
    <property type="evidence" value="ECO:0007669"/>
    <property type="project" value="UniProtKB-ARBA"/>
</dbReference>
<evidence type="ECO:0000256" key="4">
    <source>
        <dbReference type="ARBA" id="ARBA00022670"/>
    </source>
</evidence>
<dbReference type="EC" id="3.4.19.12" evidence="3"/>
<dbReference type="PROSITE" id="PS50235">
    <property type="entry name" value="USP_3"/>
    <property type="match status" value="1"/>
</dbReference>
<dbReference type="SMART" id="SM00297">
    <property type="entry name" value="BROMO"/>
    <property type="match status" value="1"/>
</dbReference>
<dbReference type="SUPFAM" id="SSF47370">
    <property type="entry name" value="Bromodomain"/>
    <property type="match status" value="1"/>
</dbReference>
<dbReference type="InterPro" id="IPR001487">
    <property type="entry name" value="Bromodomain"/>
</dbReference>
<dbReference type="InterPro" id="IPR036427">
    <property type="entry name" value="Bromodomain-like_sf"/>
</dbReference>
<keyword evidence="5" id="KW-0833">Ubl conjugation pathway</keyword>
<evidence type="ECO:0000256" key="1">
    <source>
        <dbReference type="ARBA" id="ARBA00000707"/>
    </source>
</evidence>
<feature type="region of interest" description="Disordered" evidence="10">
    <location>
        <begin position="213"/>
        <end position="232"/>
    </location>
</feature>
<dbReference type="PROSITE" id="PS50014">
    <property type="entry name" value="BROMODOMAIN_2"/>
    <property type="match status" value="1"/>
</dbReference>
<dbReference type="GO" id="GO:0016579">
    <property type="term" value="P:protein deubiquitination"/>
    <property type="evidence" value="ECO:0007669"/>
    <property type="project" value="InterPro"/>
</dbReference>
<dbReference type="EMBL" id="CAMKVN010003515">
    <property type="protein sequence ID" value="CAI2184926.1"/>
    <property type="molecule type" value="Genomic_DNA"/>
</dbReference>
<dbReference type="Gene3D" id="3.90.70.10">
    <property type="entry name" value="Cysteine proteinases"/>
    <property type="match status" value="1"/>
</dbReference>
<dbReference type="SUPFAM" id="SSF54001">
    <property type="entry name" value="Cysteine proteinases"/>
    <property type="match status" value="1"/>
</dbReference>